<sequence>LKEKFKEGWNPPKKLSPDAIEGIRHLHQVAPEQFTTPVLAEQFKVSPEAIRRILKSKWRASDKE</sequence>
<dbReference type="RefSeq" id="XP_025488209.1">
    <property type="nucleotide sequence ID" value="XM_025630866.1"/>
</dbReference>
<dbReference type="GO" id="GO:0005739">
    <property type="term" value="C:mitochondrion"/>
    <property type="evidence" value="ECO:0007669"/>
    <property type="project" value="UniProtKB-SubCell"/>
</dbReference>
<accession>A0A319C2I8</accession>
<evidence type="ECO:0000313" key="6">
    <source>
        <dbReference type="EMBL" id="PYH78009.1"/>
    </source>
</evidence>
<evidence type="ECO:0000256" key="2">
    <source>
        <dbReference type="ARBA" id="ARBA00004173"/>
    </source>
</evidence>
<dbReference type="PANTHER" id="PTHR13475">
    <property type="entry name" value="NEUGRIN"/>
    <property type="match status" value="1"/>
</dbReference>
<proteinExistence type="inferred from homology"/>
<dbReference type="AlphaFoldDB" id="A0A319C2I8"/>
<dbReference type="VEuPathDB" id="FungiDB:BO82DRAFT_249753"/>
<evidence type="ECO:0000256" key="4">
    <source>
        <dbReference type="ARBA" id="ARBA00013566"/>
    </source>
</evidence>
<dbReference type="Pfam" id="PF06413">
    <property type="entry name" value="Neugrin"/>
    <property type="match status" value="1"/>
</dbReference>
<dbReference type="STRING" id="1448315.A0A319C2I8"/>
<dbReference type="GeneID" id="37133607"/>
<feature type="non-terminal residue" evidence="6">
    <location>
        <position position="1"/>
    </location>
</feature>
<evidence type="ECO:0000313" key="7">
    <source>
        <dbReference type="Proteomes" id="UP000248340"/>
    </source>
</evidence>
<dbReference type="GO" id="GO:0005634">
    <property type="term" value="C:nucleus"/>
    <property type="evidence" value="ECO:0007669"/>
    <property type="project" value="TreeGrafter"/>
</dbReference>
<feature type="non-terminal residue" evidence="6">
    <location>
        <position position="64"/>
    </location>
</feature>
<gene>
    <name evidence="6" type="ORF">BO82DRAFT_249753</name>
</gene>
<keyword evidence="5" id="KW-0809">Transit peptide</keyword>
<evidence type="ECO:0000256" key="5">
    <source>
        <dbReference type="ARBA" id="ARBA00022946"/>
    </source>
</evidence>
<reference evidence="6 7" key="1">
    <citation type="submission" date="2016-12" db="EMBL/GenBank/DDBJ databases">
        <title>The genomes of Aspergillus section Nigri reveals drivers in fungal speciation.</title>
        <authorList>
            <consortium name="DOE Joint Genome Institute"/>
            <person name="Vesth T.C."/>
            <person name="Nybo J."/>
            <person name="Theobald S."/>
            <person name="Brandl J."/>
            <person name="Frisvad J.C."/>
            <person name="Nielsen K.F."/>
            <person name="Lyhne E.K."/>
            <person name="Kogle M.E."/>
            <person name="Kuo A."/>
            <person name="Riley R."/>
            <person name="Clum A."/>
            <person name="Nolan M."/>
            <person name="Lipzen A."/>
            <person name="Salamov A."/>
            <person name="Henrissat B."/>
            <person name="Wiebenga A."/>
            <person name="De Vries R.P."/>
            <person name="Grigoriev I.V."/>
            <person name="Mortensen U.H."/>
            <person name="Andersen M.R."/>
            <person name="Baker S.E."/>
        </authorList>
    </citation>
    <scope>NUCLEOTIDE SEQUENCE [LARGE SCALE GENOMIC DNA]</scope>
    <source>
        <strain evidence="6 7">CBS 121591</strain>
    </source>
</reference>
<evidence type="ECO:0000256" key="1">
    <source>
        <dbReference type="ARBA" id="ARBA00003548"/>
    </source>
</evidence>
<organism evidence="6 7">
    <name type="scientific">Aspergillus uvarum CBS 121591</name>
    <dbReference type="NCBI Taxonomy" id="1448315"/>
    <lineage>
        <taxon>Eukaryota</taxon>
        <taxon>Fungi</taxon>
        <taxon>Dikarya</taxon>
        <taxon>Ascomycota</taxon>
        <taxon>Pezizomycotina</taxon>
        <taxon>Eurotiomycetes</taxon>
        <taxon>Eurotiomycetidae</taxon>
        <taxon>Eurotiales</taxon>
        <taxon>Aspergillaceae</taxon>
        <taxon>Aspergillus</taxon>
        <taxon>Aspergillus subgen. Circumdati</taxon>
    </lineage>
</organism>
<dbReference type="EMBL" id="KZ821734">
    <property type="protein sequence ID" value="PYH78009.1"/>
    <property type="molecule type" value="Genomic_DNA"/>
</dbReference>
<evidence type="ECO:0000256" key="3">
    <source>
        <dbReference type="ARBA" id="ARBA00010895"/>
    </source>
</evidence>
<protein>
    <recommendedName>
        <fullName evidence="4">Required for respiratory growth protein 9, mitochondrial</fullName>
    </recommendedName>
</protein>
<dbReference type="PANTHER" id="PTHR13475:SF3">
    <property type="entry name" value="NEUGRIN"/>
    <property type="match status" value="1"/>
</dbReference>
<comment type="similarity">
    <text evidence="3">Belongs to the RRG9 family.</text>
</comment>
<comment type="subcellular location">
    <subcellularLocation>
        <location evidence="2">Mitochondrion</location>
    </subcellularLocation>
</comment>
<dbReference type="OrthoDB" id="5578174at2759"/>
<name>A0A319C2I8_9EURO</name>
<keyword evidence="7" id="KW-1185">Reference proteome</keyword>
<dbReference type="Proteomes" id="UP000248340">
    <property type="component" value="Unassembled WGS sequence"/>
</dbReference>
<comment type="function">
    <text evidence="1">Required for respiratory activity and maintenance and expression of the mitochondrial genome.</text>
</comment>
<dbReference type="InterPro" id="IPR010487">
    <property type="entry name" value="NGRN/Rrg9"/>
</dbReference>